<dbReference type="RefSeq" id="XP_001694147.2">
    <property type="nucleotide sequence ID" value="XM_001694095.3"/>
</dbReference>
<dbReference type="GO" id="GO:0017056">
    <property type="term" value="F:structural constituent of nuclear pore"/>
    <property type="evidence" value="ECO:0000318"/>
    <property type="project" value="GO_Central"/>
</dbReference>
<dbReference type="SUPFAM" id="SSF54928">
    <property type="entry name" value="RNA-binding domain, RBD"/>
    <property type="match status" value="1"/>
</dbReference>
<evidence type="ECO:0000256" key="5">
    <source>
        <dbReference type="ARBA" id="ARBA00022927"/>
    </source>
</evidence>
<dbReference type="PaxDb" id="3055-EDP03083"/>
<dbReference type="InterPro" id="IPR035979">
    <property type="entry name" value="RBD_domain_sf"/>
</dbReference>
<dbReference type="InterPro" id="IPR012677">
    <property type="entry name" value="Nucleotide-bd_a/b_plait_sf"/>
</dbReference>
<dbReference type="Pfam" id="PF05172">
    <property type="entry name" value="RRM_Nup35"/>
    <property type="match status" value="1"/>
</dbReference>
<dbReference type="PROSITE" id="PS51472">
    <property type="entry name" value="RRM_NUP35"/>
    <property type="match status" value="1"/>
</dbReference>
<dbReference type="GeneID" id="5719696"/>
<dbReference type="GO" id="GO:0044615">
    <property type="term" value="C:nuclear pore nuclear basket"/>
    <property type="evidence" value="ECO:0000318"/>
    <property type="project" value="GO_Central"/>
</dbReference>
<evidence type="ECO:0000313" key="13">
    <source>
        <dbReference type="Proteomes" id="UP000006906"/>
    </source>
</evidence>
<keyword evidence="8 9" id="KW-0539">Nucleus</keyword>
<evidence type="ECO:0000256" key="6">
    <source>
        <dbReference type="ARBA" id="ARBA00023010"/>
    </source>
</evidence>
<protein>
    <recommendedName>
        <fullName evidence="11">RRM Nup35-type domain-containing protein</fullName>
    </recommendedName>
</protein>
<dbReference type="GO" id="GO:0005543">
    <property type="term" value="F:phospholipid binding"/>
    <property type="evidence" value="ECO:0000318"/>
    <property type="project" value="GO_Central"/>
</dbReference>
<dbReference type="FunFam" id="3.30.70.330:FF:000095">
    <property type="entry name" value="Putative Nucleoporin NUP53"/>
    <property type="match status" value="1"/>
</dbReference>
<name>A0A2K3D606_CHLRE</name>
<evidence type="ECO:0000256" key="3">
    <source>
        <dbReference type="ARBA" id="ARBA00022448"/>
    </source>
</evidence>
<dbReference type="GO" id="GO:0044613">
    <property type="term" value="C:nuclear pore central transport channel"/>
    <property type="evidence" value="ECO:0000318"/>
    <property type="project" value="GO_Central"/>
</dbReference>
<dbReference type="PANTHER" id="PTHR21527:SF6">
    <property type="entry name" value="NUCLEOPORIN NUP35"/>
    <property type="match status" value="1"/>
</dbReference>
<dbReference type="Gramene" id="PNW75965">
    <property type="protein sequence ID" value="PNW75965"/>
    <property type="gene ID" value="CHLRE_12g553050v5"/>
</dbReference>
<dbReference type="OrthoDB" id="511399at2759"/>
<dbReference type="GO" id="GO:0051028">
    <property type="term" value="P:mRNA transport"/>
    <property type="evidence" value="ECO:0007669"/>
    <property type="project" value="UniProtKB-UniRule"/>
</dbReference>
<evidence type="ECO:0000256" key="8">
    <source>
        <dbReference type="ARBA" id="ARBA00023242"/>
    </source>
</evidence>
<comment type="subcellular location">
    <subcellularLocation>
        <location evidence="1">Nucleus</location>
        <location evidence="1">Nuclear pore complex</location>
    </subcellularLocation>
</comment>
<keyword evidence="6" id="KW-0811">Translocation</keyword>
<evidence type="ECO:0000256" key="9">
    <source>
        <dbReference type="PROSITE-ProRule" id="PRU00804"/>
    </source>
</evidence>
<dbReference type="CDD" id="cd12441">
    <property type="entry name" value="RRM_Nup53_like"/>
    <property type="match status" value="1"/>
</dbReference>
<organism evidence="12 13">
    <name type="scientific">Chlamydomonas reinhardtii</name>
    <name type="common">Chlamydomonas smithii</name>
    <dbReference type="NCBI Taxonomy" id="3055"/>
    <lineage>
        <taxon>Eukaryota</taxon>
        <taxon>Viridiplantae</taxon>
        <taxon>Chlorophyta</taxon>
        <taxon>core chlorophytes</taxon>
        <taxon>Chlorophyceae</taxon>
        <taxon>CS clade</taxon>
        <taxon>Chlamydomonadales</taxon>
        <taxon>Chlamydomonadaceae</taxon>
        <taxon>Chlamydomonas</taxon>
    </lineage>
</organism>
<keyword evidence="5" id="KW-0653">Protein transport</keyword>
<feature type="domain" description="RRM Nup35-type" evidence="11">
    <location>
        <begin position="133"/>
        <end position="214"/>
    </location>
</feature>
<evidence type="ECO:0000256" key="1">
    <source>
        <dbReference type="ARBA" id="ARBA00004567"/>
    </source>
</evidence>
<dbReference type="OMA" id="WIHIEYR"/>
<dbReference type="EMBL" id="CM008973">
    <property type="protein sequence ID" value="PNW75965.1"/>
    <property type="molecule type" value="Genomic_DNA"/>
</dbReference>
<evidence type="ECO:0000256" key="4">
    <source>
        <dbReference type="ARBA" id="ARBA00022816"/>
    </source>
</evidence>
<dbReference type="InParanoid" id="A0A2K3D606"/>
<dbReference type="STRING" id="3055.A0A2K3D606"/>
<keyword evidence="7 9" id="KW-0906">Nuclear pore complex</keyword>
<evidence type="ECO:0000313" key="12">
    <source>
        <dbReference type="EMBL" id="PNW75965.1"/>
    </source>
</evidence>
<keyword evidence="4 9" id="KW-0509">mRNA transport</keyword>
<evidence type="ECO:0000256" key="2">
    <source>
        <dbReference type="ARBA" id="ARBA00009454"/>
    </source>
</evidence>
<dbReference type="PANTHER" id="PTHR21527">
    <property type="entry name" value="NUCLEOPORIN NUP35"/>
    <property type="match status" value="1"/>
</dbReference>
<comment type="similarity">
    <text evidence="2">Belongs to the Nup35 family.</text>
</comment>
<feature type="compositionally biased region" description="Pro residues" evidence="10">
    <location>
        <begin position="103"/>
        <end position="117"/>
    </location>
</feature>
<dbReference type="Proteomes" id="UP000006906">
    <property type="component" value="Chromosome 12"/>
</dbReference>
<dbReference type="GO" id="GO:0006607">
    <property type="term" value="P:NLS-bearing protein import into nucleus"/>
    <property type="evidence" value="ECO:0000318"/>
    <property type="project" value="GO_Central"/>
</dbReference>
<dbReference type="KEGG" id="cre:CHLRE_12g553050v5"/>
<keyword evidence="13" id="KW-1185">Reference proteome</keyword>
<dbReference type="AlphaFoldDB" id="A0A2K3D606"/>
<feature type="region of interest" description="Disordered" evidence="10">
    <location>
        <begin position="28"/>
        <end position="120"/>
    </location>
</feature>
<reference evidence="12 13" key="1">
    <citation type="journal article" date="2007" name="Science">
        <title>The Chlamydomonas genome reveals the evolution of key animal and plant functions.</title>
        <authorList>
            <person name="Merchant S.S."/>
            <person name="Prochnik S.E."/>
            <person name="Vallon O."/>
            <person name="Harris E.H."/>
            <person name="Karpowicz S.J."/>
            <person name="Witman G.B."/>
            <person name="Terry A."/>
            <person name="Salamov A."/>
            <person name="Fritz-Laylin L.K."/>
            <person name="Marechal-Drouard L."/>
            <person name="Marshall W.F."/>
            <person name="Qu L.H."/>
            <person name="Nelson D.R."/>
            <person name="Sanderfoot A.A."/>
            <person name="Spalding M.H."/>
            <person name="Kapitonov V.V."/>
            <person name="Ren Q."/>
            <person name="Ferris P."/>
            <person name="Lindquist E."/>
            <person name="Shapiro H."/>
            <person name="Lucas S.M."/>
            <person name="Grimwood J."/>
            <person name="Schmutz J."/>
            <person name="Cardol P."/>
            <person name="Cerutti H."/>
            <person name="Chanfreau G."/>
            <person name="Chen C.L."/>
            <person name="Cognat V."/>
            <person name="Croft M.T."/>
            <person name="Dent R."/>
            <person name="Dutcher S."/>
            <person name="Fernandez E."/>
            <person name="Fukuzawa H."/>
            <person name="Gonzalez-Ballester D."/>
            <person name="Gonzalez-Halphen D."/>
            <person name="Hallmann A."/>
            <person name="Hanikenne M."/>
            <person name="Hippler M."/>
            <person name="Inwood W."/>
            <person name="Jabbari K."/>
            <person name="Kalanon M."/>
            <person name="Kuras R."/>
            <person name="Lefebvre P.A."/>
            <person name="Lemaire S.D."/>
            <person name="Lobanov A.V."/>
            <person name="Lohr M."/>
            <person name="Manuell A."/>
            <person name="Meier I."/>
            <person name="Mets L."/>
            <person name="Mittag M."/>
            <person name="Mittelmeier T."/>
            <person name="Moroney J.V."/>
            <person name="Moseley J."/>
            <person name="Napoli C."/>
            <person name="Nedelcu A.M."/>
            <person name="Niyogi K."/>
            <person name="Novoselov S.V."/>
            <person name="Paulsen I.T."/>
            <person name="Pazour G."/>
            <person name="Purton S."/>
            <person name="Ral J.P."/>
            <person name="Riano-Pachon D.M."/>
            <person name="Riekhof W."/>
            <person name="Rymarquis L."/>
            <person name="Schroda M."/>
            <person name="Stern D."/>
            <person name="Umen J."/>
            <person name="Willows R."/>
            <person name="Wilson N."/>
            <person name="Zimmer S.L."/>
            <person name="Allmer J."/>
            <person name="Balk J."/>
            <person name="Bisova K."/>
            <person name="Chen C.J."/>
            <person name="Elias M."/>
            <person name="Gendler K."/>
            <person name="Hauser C."/>
            <person name="Lamb M.R."/>
            <person name="Ledford H."/>
            <person name="Long J.C."/>
            <person name="Minagawa J."/>
            <person name="Page M.D."/>
            <person name="Pan J."/>
            <person name="Pootakham W."/>
            <person name="Roje S."/>
            <person name="Rose A."/>
            <person name="Stahlberg E."/>
            <person name="Terauchi A.M."/>
            <person name="Yang P."/>
            <person name="Ball S."/>
            <person name="Bowler C."/>
            <person name="Dieckmann C.L."/>
            <person name="Gladyshev V.N."/>
            <person name="Green P."/>
            <person name="Jorgensen R."/>
            <person name="Mayfield S."/>
            <person name="Mueller-Roeber B."/>
            <person name="Rajamani S."/>
            <person name="Sayre R.T."/>
            <person name="Brokstein P."/>
            <person name="Dubchak I."/>
            <person name="Goodstein D."/>
            <person name="Hornick L."/>
            <person name="Huang Y.W."/>
            <person name="Jhaveri J."/>
            <person name="Luo Y."/>
            <person name="Martinez D."/>
            <person name="Ngau W.C."/>
            <person name="Otillar B."/>
            <person name="Poliakov A."/>
            <person name="Porter A."/>
            <person name="Szajkowski L."/>
            <person name="Werner G."/>
            <person name="Zhou K."/>
            <person name="Grigoriev I.V."/>
            <person name="Rokhsar D.S."/>
            <person name="Grossman A.R."/>
        </authorList>
    </citation>
    <scope>NUCLEOTIDE SEQUENCE [LARGE SCALE GENOMIC DNA]</scope>
    <source>
        <strain evidence="13">CC-503</strain>
    </source>
</reference>
<evidence type="ECO:0000256" key="7">
    <source>
        <dbReference type="ARBA" id="ARBA00023132"/>
    </source>
</evidence>
<proteinExistence type="inferred from homology"/>
<dbReference type="GO" id="GO:0006999">
    <property type="term" value="P:nuclear pore organization"/>
    <property type="evidence" value="ECO:0000318"/>
    <property type="project" value="GO_Central"/>
</dbReference>
<dbReference type="InterPro" id="IPR007846">
    <property type="entry name" value="RRM_NUP35_dom"/>
</dbReference>
<dbReference type="Gene3D" id="3.30.70.330">
    <property type="match status" value="1"/>
</dbReference>
<evidence type="ECO:0000256" key="10">
    <source>
        <dbReference type="SAM" id="MobiDB-lite"/>
    </source>
</evidence>
<keyword evidence="3 9" id="KW-0813">Transport</keyword>
<dbReference type="ExpressionAtlas" id="A0A2K3D606">
    <property type="expression patterns" value="baseline"/>
</dbReference>
<accession>A0A2K3D606</accession>
<evidence type="ECO:0000259" key="11">
    <source>
        <dbReference type="PROSITE" id="PS51472"/>
    </source>
</evidence>
<dbReference type="GO" id="GO:0003676">
    <property type="term" value="F:nucleic acid binding"/>
    <property type="evidence" value="ECO:0007669"/>
    <property type="project" value="InterPro"/>
</dbReference>
<sequence>MFGANNTGLGGGARDQEYAPLLFAVTPLDQATPRAATPLRADSSLSTQRRSGLGGVPQTPGSMATDATPPPPPPIMRLAEDVVMEDPGSTARGATPPGRHTPQQPPLASTPPPPPPQQTLGTVALGFEQQQPAYEDDWVTIFGFGQQDVPLVLREFHRCGDILAWGFGETGANFMHVRYQNKYGAQRALIRNGEQLTPSLIIGVKPLDPRHRARVESLAEGPDAAGAAFRPKPVPERPYRVEATVGQARVPQPSRGVLGRVYEFVLGM</sequence>
<gene>
    <name evidence="12" type="ORF">CHLRE_12g553050v5</name>
</gene>